<dbReference type="AlphaFoldDB" id="A0A151T517"/>
<sequence>MAGGSGASSSAPAKGKGKARGKAVAVETAAAEKKRSGNQPREPFPVISGYEWVRGDVREFYSVFKSFLEINAIWKSHRICQLSISKLIRLEPCQPSERVYMGGTSNLPFFYMYLCFFRDLGVCLPFTQFECNFLNFVNSAPCQLHPNSWGFLRAFQVLCSTQGVGLSLSVFLHFYQLKLGVPPYGWVSLNGSKAGGLFSLYS</sequence>
<name>A0A151T517_CAJCA</name>
<reference evidence="3 4" key="1">
    <citation type="journal article" date="2012" name="Nat. Biotechnol.">
        <title>Draft genome sequence of pigeonpea (Cajanus cajan), an orphan legume crop of resource-poor farmers.</title>
        <authorList>
            <person name="Varshney R.K."/>
            <person name="Chen W."/>
            <person name="Li Y."/>
            <person name="Bharti A.K."/>
            <person name="Saxena R.K."/>
            <person name="Schlueter J.A."/>
            <person name="Donoghue M.T."/>
            <person name="Azam S."/>
            <person name="Fan G."/>
            <person name="Whaley A.M."/>
            <person name="Farmer A.D."/>
            <person name="Sheridan J."/>
            <person name="Iwata A."/>
            <person name="Tuteja R."/>
            <person name="Penmetsa R.V."/>
            <person name="Wu W."/>
            <person name="Upadhyaya H.D."/>
            <person name="Yang S.P."/>
            <person name="Shah T."/>
            <person name="Saxena K.B."/>
            <person name="Michael T."/>
            <person name="McCombie W.R."/>
            <person name="Yang B."/>
            <person name="Zhang G."/>
            <person name="Yang H."/>
            <person name="Wang J."/>
            <person name="Spillane C."/>
            <person name="Cook D.R."/>
            <person name="May G.D."/>
            <person name="Xu X."/>
            <person name="Jackson S.A."/>
        </authorList>
    </citation>
    <scope>NUCLEOTIDE SEQUENCE [LARGE SCALE GENOMIC DNA]</scope>
    <source>
        <strain evidence="4">cv. Asha</strain>
    </source>
</reference>
<dbReference type="InterPro" id="IPR007321">
    <property type="entry name" value="Transposase_28"/>
</dbReference>
<feature type="region of interest" description="Disordered" evidence="1">
    <location>
        <begin position="1"/>
        <end position="40"/>
    </location>
</feature>
<dbReference type="OMA" id="LEINAIW"/>
<dbReference type="Gramene" id="C.cajan_16174.t">
    <property type="protein sequence ID" value="C.cajan_16174.t.cds1"/>
    <property type="gene ID" value="C.cajan_16174"/>
</dbReference>
<evidence type="ECO:0000313" key="4">
    <source>
        <dbReference type="Proteomes" id="UP000075243"/>
    </source>
</evidence>
<evidence type="ECO:0000313" key="3">
    <source>
        <dbReference type="EMBL" id="KYP62125.1"/>
    </source>
</evidence>
<dbReference type="PANTHER" id="PTHR31099:SF49">
    <property type="entry name" value="MYOSIN HEAVY CHAIN-LIKE PROTEIN"/>
    <property type="match status" value="1"/>
</dbReference>
<dbReference type="Proteomes" id="UP000075243">
    <property type="component" value="Chromosome 8"/>
</dbReference>
<evidence type="ECO:0000259" key="2">
    <source>
        <dbReference type="Pfam" id="PF04195"/>
    </source>
</evidence>
<feature type="domain" description="Transposase (putative) gypsy type" evidence="2">
    <location>
        <begin position="120"/>
        <end position="178"/>
    </location>
</feature>
<organism evidence="3 4">
    <name type="scientific">Cajanus cajan</name>
    <name type="common">Pigeon pea</name>
    <name type="synonym">Cajanus indicus</name>
    <dbReference type="NCBI Taxonomy" id="3821"/>
    <lineage>
        <taxon>Eukaryota</taxon>
        <taxon>Viridiplantae</taxon>
        <taxon>Streptophyta</taxon>
        <taxon>Embryophyta</taxon>
        <taxon>Tracheophyta</taxon>
        <taxon>Spermatophyta</taxon>
        <taxon>Magnoliopsida</taxon>
        <taxon>eudicotyledons</taxon>
        <taxon>Gunneridae</taxon>
        <taxon>Pentapetalae</taxon>
        <taxon>rosids</taxon>
        <taxon>fabids</taxon>
        <taxon>Fabales</taxon>
        <taxon>Fabaceae</taxon>
        <taxon>Papilionoideae</taxon>
        <taxon>50 kb inversion clade</taxon>
        <taxon>NPAAA clade</taxon>
        <taxon>indigoferoid/millettioid clade</taxon>
        <taxon>Phaseoleae</taxon>
        <taxon>Cajanus</taxon>
    </lineage>
</organism>
<keyword evidence="4" id="KW-1185">Reference proteome</keyword>
<dbReference type="Pfam" id="PF04195">
    <property type="entry name" value="Transposase_28"/>
    <property type="match status" value="1"/>
</dbReference>
<evidence type="ECO:0000256" key="1">
    <source>
        <dbReference type="SAM" id="MobiDB-lite"/>
    </source>
</evidence>
<accession>A0A151T517</accession>
<dbReference type="EMBL" id="CM003610">
    <property type="protein sequence ID" value="KYP62125.1"/>
    <property type="molecule type" value="Genomic_DNA"/>
</dbReference>
<dbReference type="PANTHER" id="PTHR31099">
    <property type="entry name" value="OS06G0165300 PROTEIN"/>
    <property type="match status" value="1"/>
</dbReference>
<protein>
    <recommendedName>
        <fullName evidence="2">Transposase (putative) gypsy type domain-containing protein</fullName>
    </recommendedName>
</protein>
<gene>
    <name evidence="3" type="ORF">KK1_016650</name>
</gene>
<proteinExistence type="predicted"/>